<dbReference type="AlphaFoldDB" id="A0A0A2KLA9"/>
<comment type="caution">
    <text evidence="1">The sequence shown here is derived from an EMBL/GenBank/DDBJ whole genome shotgun (WGS) entry which is preliminary data.</text>
</comment>
<evidence type="ECO:0000313" key="2">
    <source>
        <dbReference type="Proteomes" id="UP000030104"/>
    </source>
</evidence>
<dbReference type="Proteomes" id="UP000030104">
    <property type="component" value="Unassembled WGS sequence"/>
</dbReference>
<organism evidence="1 2">
    <name type="scientific">Penicillium italicum</name>
    <name type="common">Blue mold</name>
    <dbReference type="NCBI Taxonomy" id="40296"/>
    <lineage>
        <taxon>Eukaryota</taxon>
        <taxon>Fungi</taxon>
        <taxon>Dikarya</taxon>
        <taxon>Ascomycota</taxon>
        <taxon>Pezizomycotina</taxon>
        <taxon>Eurotiomycetes</taxon>
        <taxon>Eurotiomycetidae</taxon>
        <taxon>Eurotiales</taxon>
        <taxon>Aspergillaceae</taxon>
        <taxon>Penicillium</taxon>
    </lineage>
</organism>
<dbReference type="HOGENOM" id="CLU_1741206_0_0_1"/>
<reference evidence="1 2" key="1">
    <citation type="journal article" date="2015" name="Mol. Plant Microbe Interact.">
        <title>Genome, transcriptome, and functional analyses of Penicillium expansum provide new insights into secondary metabolism and pathogenicity.</title>
        <authorList>
            <person name="Ballester A.R."/>
            <person name="Marcet-Houben M."/>
            <person name="Levin E."/>
            <person name="Sela N."/>
            <person name="Selma-Lazaro C."/>
            <person name="Carmona L."/>
            <person name="Wisniewski M."/>
            <person name="Droby S."/>
            <person name="Gonzalez-Candelas L."/>
            <person name="Gabaldon T."/>
        </authorList>
    </citation>
    <scope>NUCLEOTIDE SEQUENCE [LARGE SCALE GENOMIC DNA]</scope>
    <source>
        <strain evidence="1 2">PHI-1</strain>
    </source>
</reference>
<accession>A0A0A2KLA9</accession>
<dbReference type="STRING" id="40296.A0A0A2KLA9"/>
<dbReference type="OrthoDB" id="2823490at2759"/>
<dbReference type="PhylomeDB" id="A0A0A2KLA9"/>
<keyword evidence="2" id="KW-1185">Reference proteome</keyword>
<evidence type="ECO:0000313" key="1">
    <source>
        <dbReference type="EMBL" id="KGO67738.1"/>
    </source>
</evidence>
<dbReference type="OMA" id="KEMINGH"/>
<dbReference type="EMBL" id="JQGA01001262">
    <property type="protein sequence ID" value="KGO67738.1"/>
    <property type="molecule type" value="Genomic_DNA"/>
</dbReference>
<name>A0A0A2KLA9_PENIT</name>
<proteinExistence type="predicted"/>
<sequence length="150" mass="16992">MPSLMDLPQGIRAIIFKEMINGHRTPPISPSKSIMIELLDMPYKGNVEHFRLHHEQRNTHSPSNSLSLLLASSQISIEAQSTLDQMKEITYILDISVLNELDLFSTWISVPRLTTYLSTLHLDIRPFGRIITSKEGQAQMGSGGRRGIHW</sequence>
<gene>
    <name evidence="1" type="ORF">PITC_000760</name>
</gene>
<protein>
    <submittedName>
        <fullName evidence="1">Uncharacterized protein</fullName>
    </submittedName>
</protein>